<evidence type="ECO:0000313" key="2">
    <source>
        <dbReference type="EMBL" id="KAJ1913400.1"/>
    </source>
</evidence>
<comment type="caution">
    <text evidence="2">The sequence shown here is derived from an EMBL/GenBank/DDBJ whole genome shotgun (WGS) entry which is preliminary data.</text>
</comment>
<dbReference type="AlphaFoldDB" id="A0A9W7ZUI8"/>
<name>A0A9W7ZUI8_9FUNG</name>
<gene>
    <name evidence="2" type="ORF">H4219_005234</name>
</gene>
<protein>
    <submittedName>
        <fullName evidence="2">Uncharacterized protein</fullName>
    </submittedName>
</protein>
<evidence type="ECO:0000313" key="3">
    <source>
        <dbReference type="Proteomes" id="UP001150538"/>
    </source>
</evidence>
<organism evidence="2 3">
    <name type="scientific">Mycoemilia scoparia</name>
    <dbReference type="NCBI Taxonomy" id="417184"/>
    <lineage>
        <taxon>Eukaryota</taxon>
        <taxon>Fungi</taxon>
        <taxon>Fungi incertae sedis</taxon>
        <taxon>Zoopagomycota</taxon>
        <taxon>Kickxellomycotina</taxon>
        <taxon>Kickxellomycetes</taxon>
        <taxon>Kickxellales</taxon>
        <taxon>Kickxellaceae</taxon>
        <taxon>Mycoemilia</taxon>
    </lineage>
</organism>
<sequence>MVSSWKSDVVSDVAFHPFENMFATVSGQRHFDLDNSDSDSDDEDHSVDTKSPLDNSLKIWRY</sequence>
<dbReference type="Proteomes" id="UP001150538">
    <property type="component" value="Unassembled WGS sequence"/>
</dbReference>
<feature type="region of interest" description="Disordered" evidence="1">
    <location>
        <begin position="33"/>
        <end position="62"/>
    </location>
</feature>
<proteinExistence type="predicted"/>
<reference evidence="2" key="1">
    <citation type="submission" date="2022-07" db="EMBL/GenBank/DDBJ databases">
        <title>Phylogenomic reconstructions and comparative analyses of Kickxellomycotina fungi.</title>
        <authorList>
            <person name="Reynolds N.K."/>
            <person name="Stajich J.E."/>
            <person name="Barry K."/>
            <person name="Grigoriev I.V."/>
            <person name="Crous P."/>
            <person name="Smith M.E."/>
        </authorList>
    </citation>
    <scope>NUCLEOTIDE SEQUENCE</scope>
    <source>
        <strain evidence="2">NBRC 100468</strain>
    </source>
</reference>
<dbReference type="EMBL" id="JANBPU010000265">
    <property type="protein sequence ID" value="KAJ1913400.1"/>
    <property type="molecule type" value="Genomic_DNA"/>
</dbReference>
<evidence type="ECO:0000256" key="1">
    <source>
        <dbReference type="SAM" id="MobiDB-lite"/>
    </source>
</evidence>
<feature type="compositionally biased region" description="Acidic residues" evidence="1">
    <location>
        <begin position="34"/>
        <end position="45"/>
    </location>
</feature>
<keyword evidence="3" id="KW-1185">Reference proteome</keyword>
<accession>A0A9W7ZUI8</accession>